<evidence type="ECO:0000313" key="2">
    <source>
        <dbReference type="Proteomes" id="UP001054837"/>
    </source>
</evidence>
<comment type="caution">
    <text evidence="1">The sequence shown here is derived from an EMBL/GenBank/DDBJ whole genome shotgun (WGS) entry which is preliminary data.</text>
</comment>
<protein>
    <submittedName>
        <fullName evidence="1">Uncharacterized protein</fullName>
    </submittedName>
</protein>
<proteinExistence type="predicted"/>
<keyword evidence="2" id="KW-1185">Reference proteome</keyword>
<reference evidence="1 2" key="1">
    <citation type="submission" date="2021-06" db="EMBL/GenBank/DDBJ databases">
        <title>Caerostris darwini draft genome.</title>
        <authorList>
            <person name="Kono N."/>
            <person name="Arakawa K."/>
        </authorList>
    </citation>
    <scope>NUCLEOTIDE SEQUENCE [LARGE SCALE GENOMIC DNA]</scope>
</reference>
<gene>
    <name evidence="1" type="ORF">CDAR_263401</name>
</gene>
<accession>A0AAV4RWA9</accession>
<evidence type="ECO:0000313" key="1">
    <source>
        <dbReference type="EMBL" id="GIY25657.1"/>
    </source>
</evidence>
<dbReference type="AlphaFoldDB" id="A0AAV4RWA9"/>
<organism evidence="1 2">
    <name type="scientific">Caerostris darwini</name>
    <dbReference type="NCBI Taxonomy" id="1538125"/>
    <lineage>
        <taxon>Eukaryota</taxon>
        <taxon>Metazoa</taxon>
        <taxon>Ecdysozoa</taxon>
        <taxon>Arthropoda</taxon>
        <taxon>Chelicerata</taxon>
        <taxon>Arachnida</taxon>
        <taxon>Araneae</taxon>
        <taxon>Araneomorphae</taxon>
        <taxon>Entelegynae</taxon>
        <taxon>Araneoidea</taxon>
        <taxon>Araneidae</taxon>
        <taxon>Caerostris</taxon>
    </lineage>
</organism>
<name>A0AAV4RWA9_9ARAC</name>
<sequence length="95" mass="10453">MFCCGLEKTSHIVVFVPPSFHPPPFWYPGKSPVTNLLQVCSSSSDSNSFKESLKLCGLMLGMFFQVERILAVCACSSLSRLLLSFTFKKALNSLG</sequence>
<dbReference type="EMBL" id="BPLQ01006841">
    <property type="protein sequence ID" value="GIY25657.1"/>
    <property type="molecule type" value="Genomic_DNA"/>
</dbReference>
<dbReference type="Proteomes" id="UP001054837">
    <property type="component" value="Unassembled WGS sequence"/>
</dbReference>